<dbReference type="Gene3D" id="2.40.110.10">
    <property type="entry name" value="Butyryl-CoA Dehydrogenase, subunit A, domain 2"/>
    <property type="match status" value="1"/>
</dbReference>
<evidence type="ECO:0000259" key="1">
    <source>
        <dbReference type="Pfam" id="PF02771"/>
    </source>
</evidence>
<dbReference type="InterPro" id="IPR009100">
    <property type="entry name" value="AcylCoA_DH/oxidase_NM_dom_sf"/>
</dbReference>
<organism evidence="2 3">
    <name type="scientific">Pontibaca methylaminivorans</name>
    <dbReference type="NCBI Taxonomy" id="515897"/>
    <lineage>
        <taxon>Bacteria</taxon>
        <taxon>Pseudomonadati</taxon>
        <taxon>Pseudomonadota</taxon>
        <taxon>Alphaproteobacteria</taxon>
        <taxon>Rhodobacterales</taxon>
        <taxon>Roseobacteraceae</taxon>
        <taxon>Pontibaca</taxon>
    </lineage>
</organism>
<dbReference type="GO" id="GO:0050660">
    <property type="term" value="F:flavin adenine dinucleotide binding"/>
    <property type="evidence" value="ECO:0007669"/>
    <property type="project" value="InterPro"/>
</dbReference>
<dbReference type="InterPro" id="IPR046373">
    <property type="entry name" value="Acyl-CoA_Oxase/DH_mid-dom_sf"/>
</dbReference>
<accession>A0A1R3WUF3</accession>
<dbReference type="OrthoDB" id="2564795at2"/>
<dbReference type="Pfam" id="PF02771">
    <property type="entry name" value="Acyl-CoA_dh_N"/>
    <property type="match status" value="1"/>
</dbReference>
<name>A0A1R3WUF3_9RHOB</name>
<evidence type="ECO:0000313" key="2">
    <source>
        <dbReference type="EMBL" id="SIT82070.1"/>
    </source>
</evidence>
<dbReference type="AlphaFoldDB" id="A0A1R3WUF3"/>
<dbReference type="STRING" id="515897.SAMN05421849_1611"/>
<evidence type="ECO:0000313" key="3">
    <source>
        <dbReference type="Proteomes" id="UP000192455"/>
    </source>
</evidence>
<dbReference type="GO" id="GO:0003995">
    <property type="term" value="F:acyl-CoA dehydrogenase activity"/>
    <property type="evidence" value="ECO:0007669"/>
    <property type="project" value="TreeGrafter"/>
</dbReference>
<keyword evidence="3" id="KW-1185">Reference proteome</keyword>
<dbReference type="Gene3D" id="1.10.540.10">
    <property type="entry name" value="Acyl-CoA dehydrogenase/oxidase, N-terminal domain"/>
    <property type="match status" value="1"/>
</dbReference>
<dbReference type="PANTHER" id="PTHR43884:SF12">
    <property type="entry name" value="ISOVALERYL-COA DEHYDROGENASE, MITOCHONDRIAL-RELATED"/>
    <property type="match status" value="1"/>
</dbReference>
<dbReference type="Proteomes" id="UP000192455">
    <property type="component" value="Unassembled WGS sequence"/>
</dbReference>
<feature type="domain" description="Acyl-CoA dehydrogenase/oxidase N-terminal" evidence="1">
    <location>
        <begin position="27"/>
        <end position="105"/>
    </location>
</feature>
<dbReference type="EMBL" id="FTPS01000001">
    <property type="protein sequence ID" value="SIT82070.1"/>
    <property type="molecule type" value="Genomic_DNA"/>
</dbReference>
<dbReference type="InterPro" id="IPR013786">
    <property type="entry name" value="AcylCoA_DH/ox_N"/>
</dbReference>
<dbReference type="SUPFAM" id="SSF56645">
    <property type="entry name" value="Acyl-CoA dehydrogenase NM domain-like"/>
    <property type="match status" value="1"/>
</dbReference>
<proteinExistence type="predicted"/>
<dbReference type="PANTHER" id="PTHR43884">
    <property type="entry name" value="ACYL-COA DEHYDROGENASE"/>
    <property type="match status" value="1"/>
</dbReference>
<gene>
    <name evidence="2" type="ORF">SAMN05421849_1611</name>
</gene>
<sequence length="357" mass="37565">MSITLPQDLSGWLADSAQGLDLGEIGAEEILPRLASAGLARIGVPEAEGGSGGDVVDAVGAVAAVARESLSAAFILWGHRSYIEFLLHSDNAALRGRQLPDLLEGRTAGASALSNVMKSLAGLEPLKVRAKSENGALVVDGKLPWVTDLRRDGFHVAAAADGAESGAPMILAISHDDPGLERSADLDLMAMRSSDTAALTFTGLRLPEDRIITRDARNWLPRVRPSFMALQCGMSIGLAARAIDEAEARADSGRGVLGPDIRALQADLSDARSALAAGLRSQAFVRRPAALFDLRIRLAGIVSDAVELELQAGGGRCYLRGPGADFARRWREAAFIPVITPSIVQLRTELAAARQAA</sequence>
<reference evidence="2 3" key="1">
    <citation type="submission" date="2017-01" db="EMBL/GenBank/DDBJ databases">
        <authorList>
            <person name="Mah S.A."/>
            <person name="Swanson W.J."/>
            <person name="Moy G.W."/>
            <person name="Vacquier V.D."/>
        </authorList>
    </citation>
    <scope>NUCLEOTIDE SEQUENCE [LARGE SCALE GENOMIC DNA]</scope>
    <source>
        <strain evidence="2 3">DSM 21219</strain>
    </source>
</reference>
<dbReference type="InterPro" id="IPR037069">
    <property type="entry name" value="AcylCoA_DH/ox_N_sf"/>
</dbReference>
<dbReference type="RefSeq" id="WP_076649303.1">
    <property type="nucleotide sequence ID" value="NZ_FTPS01000001.1"/>
</dbReference>
<protein>
    <submittedName>
        <fullName evidence="2">Acyl-CoA dehydrogenase</fullName>
    </submittedName>
</protein>